<dbReference type="GO" id="GO:0004439">
    <property type="term" value="F:phosphatidylinositol-4,5-bisphosphate 5-phosphatase activity"/>
    <property type="evidence" value="ECO:0007669"/>
    <property type="project" value="TreeGrafter"/>
</dbReference>
<dbReference type="Proteomes" id="UP000053237">
    <property type="component" value="Unassembled WGS sequence"/>
</dbReference>
<dbReference type="InterPro" id="IPR036691">
    <property type="entry name" value="Endo/exonu/phosph_ase_sf"/>
</dbReference>
<dbReference type="GO" id="GO:0046856">
    <property type="term" value="P:phosphatidylinositol dephosphorylation"/>
    <property type="evidence" value="ECO:0007669"/>
    <property type="project" value="InterPro"/>
</dbReference>
<dbReference type="InParanoid" id="A0A024G4R4"/>
<organism evidence="2 3">
    <name type="scientific">Albugo candida</name>
    <dbReference type="NCBI Taxonomy" id="65357"/>
    <lineage>
        <taxon>Eukaryota</taxon>
        <taxon>Sar</taxon>
        <taxon>Stramenopiles</taxon>
        <taxon>Oomycota</taxon>
        <taxon>Peronosporomycetes</taxon>
        <taxon>Albuginales</taxon>
        <taxon>Albuginaceae</taxon>
        <taxon>Albugo</taxon>
    </lineage>
</organism>
<dbReference type="AlphaFoldDB" id="A0A024G4R4"/>
<evidence type="ECO:0000259" key="1">
    <source>
        <dbReference type="SMART" id="SM00128"/>
    </source>
</evidence>
<proteinExistence type="predicted"/>
<dbReference type="PANTHER" id="PTHR11200">
    <property type="entry name" value="INOSITOL 5-PHOSPHATASE"/>
    <property type="match status" value="1"/>
</dbReference>
<feature type="domain" description="Inositol polyphosphate-related phosphatase" evidence="1">
    <location>
        <begin position="67"/>
        <end position="377"/>
    </location>
</feature>
<keyword evidence="3" id="KW-1185">Reference proteome</keyword>
<dbReference type="STRING" id="65357.A0A024G4R4"/>
<dbReference type="PANTHER" id="PTHR11200:SF291">
    <property type="entry name" value="INOSITOL 5-PHOSPHATASE"/>
    <property type="match status" value="1"/>
</dbReference>
<dbReference type="InterPro" id="IPR046985">
    <property type="entry name" value="IP5"/>
</dbReference>
<evidence type="ECO:0000313" key="3">
    <source>
        <dbReference type="Proteomes" id="UP000053237"/>
    </source>
</evidence>
<dbReference type="SUPFAM" id="SSF56219">
    <property type="entry name" value="DNase I-like"/>
    <property type="match status" value="1"/>
</dbReference>
<dbReference type="Pfam" id="PF22669">
    <property type="entry name" value="Exo_endo_phos2"/>
    <property type="match status" value="1"/>
</dbReference>
<dbReference type="EMBL" id="CAIX01000024">
    <property type="protein sequence ID" value="CCI41751.1"/>
    <property type="molecule type" value="Genomic_DNA"/>
</dbReference>
<evidence type="ECO:0000313" key="2">
    <source>
        <dbReference type="EMBL" id="CCI41751.1"/>
    </source>
</evidence>
<gene>
    <name evidence="2" type="ORF">BN9_025350</name>
</gene>
<name>A0A024G4R4_9STRA</name>
<accession>A0A024G4R4</accession>
<reference evidence="2 3" key="1">
    <citation type="submission" date="2012-05" db="EMBL/GenBank/DDBJ databases">
        <title>Recombination and specialization in a pathogen metapopulation.</title>
        <authorList>
            <person name="Gardiner A."/>
            <person name="Kemen E."/>
            <person name="Schultz-Larsen T."/>
            <person name="MacLean D."/>
            <person name="Van Oosterhout C."/>
            <person name="Jones J.D.G."/>
        </authorList>
    </citation>
    <scope>NUCLEOTIDE SEQUENCE [LARGE SCALE GENOMIC DNA]</scope>
    <source>
        <strain evidence="2 3">Ac Nc2</strain>
    </source>
</reference>
<comment type="caution">
    <text evidence="2">The sequence shown here is derived from an EMBL/GenBank/DDBJ whole genome shotgun (WGS) entry which is preliminary data.</text>
</comment>
<dbReference type="OrthoDB" id="62798at2759"/>
<dbReference type="SMART" id="SM00128">
    <property type="entry name" value="IPPc"/>
    <property type="match status" value="1"/>
</dbReference>
<dbReference type="InterPro" id="IPR000300">
    <property type="entry name" value="IPPc"/>
</dbReference>
<dbReference type="Gene3D" id="3.60.10.10">
    <property type="entry name" value="Endonuclease/exonuclease/phosphatase"/>
    <property type="match status" value="1"/>
</dbReference>
<protein>
    <recommendedName>
        <fullName evidence="1">Inositol polyphosphate-related phosphatase domain-containing protein</fullName>
    </recommendedName>
</protein>
<sequence>MPPKEISPWIPLGGGNFDIVAVGLQESNYKERDRDEKESAVIGIEEIHQEVFDITEAQFKIESTLDSEDRICLDSSPVLSSFSQSGSYIADLKPNDGINDSGGQDVIIKRPRSHKSYRKVKRIVRKVSENIRESVSEVFDYPFSKQLHQQLGEQYILANKVELMEMRLFLFVHEKHTVTAFEKVSIPTGLGSVLGNKGGLILKCVISNTSLCFVSCHLAAHQDQKFLEKRNADCAAILGAHVGKKHVSLDHQFDYCFCNDATDAVELKNLIPVKNVMPDGASRSLSHEAHFKRVLELVHARKWGILNENDQLKHQMDLKRALSGWQLPLAYFAPTFKRVRNAESEYNYIVLTLEHARISECLHIVIAFYILHFPGIEKRYSTFVLNLADVSTAKPHFQCFGGEIYLHGRAAGSINGKIRITLPSKLDKAQEGFIPIPRMQMTKCACHIT</sequence>